<accession>A0A4R0NPA0</accession>
<evidence type="ECO:0000313" key="3">
    <source>
        <dbReference type="Proteomes" id="UP000293347"/>
    </source>
</evidence>
<dbReference type="Pfam" id="PF00300">
    <property type="entry name" value="His_Phos_1"/>
    <property type="match status" value="1"/>
</dbReference>
<dbReference type="RefSeq" id="WP_131595730.1">
    <property type="nucleotide sequence ID" value="NZ_SJSL01000002.1"/>
</dbReference>
<evidence type="ECO:0000256" key="1">
    <source>
        <dbReference type="SAM" id="SignalP"/>
    </source>
</evidence>
<dbReference type="InterPro" id="IPR029033">
    <property type="entry name" value="His_PPase_superfam"/>
</dbReference>
<protein>
    <recommendedName>
        <fullName evidence="4">Histidine phosphatase superfamily protein (Branch 1)</fullName>
    </recommendedName>
</protein>
<keyword evidence="1" id="KW-0732">Signal</keyword>
<name>A0A4R0NPA0_9SPHI</name>
<dbReference type="Proteomes" id="UP000293347">
    <property type="component" value="Unassembled WGS sequence"/>
</dbReference>
<keyword evidence="3" id="KW-1185">Reference proteome</keyword>
<feature type="chain" id="PRO_5020266977" description="Histidine phosphatase superfamily protein (Branch 1)" evidence="1">
    <location>
        <begin position="22"/>
        <end position="169"/>
    </location>
</feature>
<dbReference type="EMBL" id="SJSL01000002">
    <property type="protein sequence ID" value="TCD01035.1"/>
    <property type="molecule type" value="Genomic_DNA"/>
</dbReference>
<comment type="caution">
    <text evidence="2">The sequence shown here is derived from an EMBL/GenBank/DDBJ whole genome shotgun (WGS) entry which is preliminary data.</text>
</comment>
<dbReference type="CDD" id="cd07067">
    <property type="entry name" value="HP_PGM_like"/>
    <property type="match status" value="1"/>
</dbReference>
<feature type="signal peptide" evidence="1">
    <location>
        <begin position="1"/>
        <end position="21"/>
    </location>
</feature>
<proteinExistence type="predicted"/>
<dbReference type="InterPro" id="IPR013078">
    <property type="entry name" value="His_Pase_superF_clade-1"/>
</dbReference>
<reference evidence="2 3" key="1">
    <citation type="submission" date="2019-02" db="EMBL/GenBank/DDBJ databases">
        <title>Pedobacter sp. RP-1-14 sp. nov., isolated from Arctic soil.</title>
        <authorList>
            <person name="Dahal R.H."/>
        </authorList>
    </citation>
    <scope>NUCLEOTIDE SEQUENCE [LARGE SCALE GENOMIC DNA]</scope>
    <source>
        <strain evidence="2 3">RP-1-14</strain>
    </source>
</reference>
<dbReference type="OrthoDB" id="3296006at2"/>
<dbReference type="SUPFAM" id="SSF53254">
    <property type="entry name" value="Phosphoglycerate mutase-like"/>
    <property type="match status" value="1"/>
</dbReference>
<organism evidence="2 3">
    <name type="scientific">Pedobacter psychroterrae</name>
    <dbReference type="NCBI Taxonomy" id="2530453"/>
    <lineage>
        <taxon>Bacteria</taxon>
        <taxon>Pseudomonadati</taxon>
        <taxon>Bacteroidota</taxon>
        <taxon>Sphingobacteriia</taxon>
        <taxon>Sphingobacteriales</taxon>
        <taxon>Sphingobacteriaceae</taxon>
        <taxon>Pedobacter</taxon>
    </lineage>
</organism>
<dbReference type="AlphaFoldDB" id="A0A4R0NPA0"/>
<evidence type="ECO:0000313" key="2">
    <source>
        <dbReference type="EMBL" id="TCD01035.1"/>
    </source>
</evidence>
<evidence type="ECO:0008006" key="4">
    <source>
        <dbReference type="Google" id="ProtNLM"/>
    </source>
</evidence>
<dbReference type="Gene3D" id="3.40.50.1240">
    <property type="entry name" value="Phosphoglycerate mutase-like"/>
    <property type="match status" value="1"/>
</dbReference>
<gene>
    <name evidence="2" type="ORF">EZ437_09700</name>
</gene>
<sequence length="169" mass="19365">MKRYLRVILLFLTLPAGFAYAQDRPVTVILLRHAEKADDGTKDPPLSVKGAGFSQKLADILKETKINTIYSTEYKRTTQTVTPLAKQNELSIIKYNPDNPKELLERIKRSRDRIVVVVGHSNTVQLVFNLLVSETQIPALSDDEFRKVFIIYSDFKEPLNSRYIKLDLN</sequence>